<dbReference type="SUPFAM" id="SSF51206">
    <property type="entry name" value="cAMP-binding domain-like"/>
    <property type="match status" value="1"/>
</dbReference>
<dbReference type="EMBL" id="BAABGR010000009">
    <property type="protein sequence ID" value="GAA4513643.1"/>
    <property type="molecule type" value="Genomic_DNA"/>
</dbReference>
<evidence type="ECO:0000259" key="4">
    <source>
        <dbReference type="PROSITE" id="PS50042"/>
    </source>
</evidence>
<name>A0ABP8QYS3_9SPHI</name>
<dbReference type="InterPro" id="IPR036390">
    <property type="entry name" value="WH_DNA-bd_sf"/>
</dbReference>
<dbReference type="PANTHER" id="PTHR24567">
    <property type="entry name" value="CRP FAMILY TRANSCRIPTIONAL REGULATORY PROTEIN"/>
    <property type="match status" value="1"/>
</dbReference>
<keyword evidence="2" id="KW-0238">DNA-binding</keyword>
<dbReference type="Gene3D" id="2.60.120.10">
    <property type="entry name" value="Jelly Rolls"/>
    <property type="match status" value="1"/>
</dbReference>
<dbReference type="PROSITE" id="PS51063">
    <property type="entry name" value="HTH_CRP_2"/>
    <property type="match status" value="1"/>
</dbReference>
<dbReference type="SUPFAM" id="SSF46785">
    <property type="entry name" value="Winged helix' DNA-binding domain"/>
    <property type="match status" value="1"/>
</dbReference>
<evidence type="ECO:0000256" key="1">
    <source>
        <dbReference type="ARBA" id="ARBA00023015"/>
    </source>
</evidence>
<dbReference type="InterPro" id="IPR036388">
    <property type="entry name" value="WH-like_DNA-bd_sf"/>
</dbReference>
<dbReference type="PROSITE" id="PS50042">
    <property type="entry name" value="CNMP_BINDING_3"/>
    <property type="match status" value="1"/>
</dbReference>
<evidence type="ECO:0000313" key="7">
    <source>
        <dbReference type="Proteomes" id="UP001500394"/>
    </source>
</evidence>
<dbReference type="InterPro" id="IPR012318">
    <property type="entry name" value="HTH_CRP"/>
</dbReference>
<protein>
    <submittedName>
        <fullName evidence="6">Crp/Fnr family transcriptional regulator</fullName>
    </submittedName>
</protein>
<feature type="domain" description="HTH crp-type" evidence="5">
    <location>
        <begin position="145"/>
        <end position="209"/>
    </location>
</feature>
<gene>
    <name evidence="6" type="ORF">GCM10023173_09380</name>
</gene>
<evidence type="ECO:0000256" key="2">
    <source>
        <dbReference type="ARBA" id="ARBA00023125"/>
    </source>
</evidence>
<dbReference type="RefSeq" id="WP_345065424.1">
    <property type="nucleotide sequence ID" value="NZ_BAABGR010000009.1"/>
</dbReference>
<keyword evidence="3" id="KW-0804">Transcription</keyword>
<dbReference type="Proteomes" id="UP001500394">
    <property type="component" value="Unassembled WGS sequence"/>
</dbReference>
<organism evidence="6 7">
    <name type="scientific">Sphingobacterium thermophilum</name>
    <dbReference type="NCBI Taxonomy" id="768534"/>
    <lineage>
        <taxon>Bacteria</taxon>
        <taxon>Pseudomonadati</taxon>
        <taxon>Bacteroidota</taxon>
        <taxon>Sphingobacteriia</taxon>
        <taxon>Sphingobacteriales</taxon>
        <taxon>Sphingobacteriaceae</taxon>
        <taxon>Sphingobacterium</taxon>
    </lineage>
</organism>
<keyword evidence="7" id="KW-1185">Reference proteome</keyword>
<dbReference type="Pfam" id="PF00027">
    <property type="entry name" value="cNMP_binding"/>
    <property type="match status" value="1"/>
</dbReference>
<dbReference type="InterPro" id="IPR000595">
    <property type="entry name" value="cNMP-bd_dom"/>
</dbReference>
<evidence type="ECO:0000256" key="3">
    <source>
        <dbReference type="ARBA" id="ARBA00023163"/>
    </source>
</evidence>
<dbReference type="Pfam" id="PF13545">
    <property type="entry name" value="HTH_Crp_2"/>
    <property type="match status" value="1"/>
</dbReference>
<dbReference type="InterPro" id="IPR014710">
    <property type="entry name" value="RmlC-like_jellyroll"/>
</dbReference>
<reference evidence="7" key="1">
    <citation type="journal article" date="2019" name="Int. J. Syst. Evol. Microbiol.">
        <title>The Global Catalogue of Microorganisms (GCM) 10K type strain sequencing project: providing services to taxonomists for standard genome sequencing and annotation.</title>
        <authorList>
            <consortium name="The Broad Institute Genomics Platform"/>
            <consortium name="The Broad Institute Genome Sequencing Center for Infectious Disease"/>
            <person name="Wu L."/>
            <person name="Ma J."/>
        </authorList>
    </citation>
    <scope>NUCLEOTIDE SEQUENCE [LARGE SCALE GENOMIC DNA]</scope>
    <source>
        <strain evidence="7">JCM 17858</strain>
    </source>
</reference>
<proteinExistence type="predicted"/>
<evidence type="ECO:0000259" key="5">
    <source>
        <dbReference type="PROSITE" id="PS51063"/>
    </source>
</evidence>
<feature type="domain" description="Cyclic nucleotide-binding" evidence="4">
    <location>
        <begin position="13"/>
        <end position="76"/>
    </location>
</feature>
<keyword evidence="1" id="KW-0805">Transcription regulation</keyword>
<dbReference type="InterPro" id="IPR018490">
    <property type="entry name" value="cNMP-bd_dom_sf"/>
</dbReference>
<accession>A0ABP8QYS3</accession>
<sequence length="209" mass="24011">MKESIFKTYGGIFEKGLLEEITNTAKIIAFKEGDALINIGQYIKSMPLLIDGVIKIMREDFDAGELLLYFLEKGDTCSMTLSCCIGEKKSEIKAIAETDGLVAMLPIQKMEEWLSRYHSWRSFVFQSYNNRFQELLNTIDSIAFMKMDERLYSYLLEKSKLSNSKTIEKTHQEIANELNSSRVVISRLLKVLEKEGKILLSRNSIQLLN</sequence>
<evidence type="ECO:0000313" key="6">
    <source>
        <dbReference type="EMBL" id="GAA4513643.1"/>
    </source>
</evidence>
<dbReference type="PANTHER" id="PTHR24567:SF26">
    <property type="entry name" value="REGULATORY PROTEIN YEIL"/>
    <property type="match status" value="1"/>
</dbReference>
<dbReference type="Gene3D" id="1.10.10.10">
    <property type="entry name" value="Winged helix-like DNA-binding domain superfamily/Winged helix DNA-binding domain"/>
    <property type="match status" value="1"/>
</dbReference>
<dbReference type="InterPro" id="IPR050397">
    <property type="entry name" value="Env_Response_Regulators"/>
</dbReference>
<comment type="caution">
    <text evidence="6">The sequence shown here is derived from an EMBL/GenBank/DDBJ whole genome shotgun (WGS) entry which is preliminary data.</text>
</comment>
<dbReference type="SMART" id="SM00419">
    <property type="entry name" value="HTH_CRP"/>
    <property type="match status" value="1"/>
</dbReference>